<evidence type="ECO:0000256" key="5">
    <source>
        <dbReference type="SAM" id="Phobius"/>
    </source>
</evidence>
<comment type="subcellular location">
    <subcellularLocation>
        <location evidence="1">Membrane</location>
        <topology evidence="1">Multi-pass membrane protein</topology>
    </subcellularLocation>
</comment>
<dbReference type="GO" id="GO:0051119">
    <property type="term" value="F:sugar transmembrane transporter activity"/>
    <property type="evidence" value="ECO:0007669"/>
    <property type="project" value="InterPro"/>
</dbReference>
<feature type="transmembrane region" description="Helical" evidence="5">
    <location>
        <begin position="67"/>
        <end position="86"/>
    </location>
</feature>
<evidence type="ECO:0000256" key="4">
    <source>
        <dbReference type="ARBA" id="ARBA00023136"/>
    </source>
</evidence>
<protein>
    <submittedName>
        <fullName evidence="6">MtN3 and saliva related transmembrane protein</fullName>
    </submittedName>
</protein>
<accession>A0A4Q7NQZ3</accession>
<evidence type="ECO:0000313" key="7">
    <source>
        <dbReference type="Proteomes" id="UP000293638"/>
    </source>
</evidence>
<evidence type="ECO:0000256" key="3">
    <source>
        <dbReference type="ARBA" id="ARBA00022989"/>
    </source>
</evidence>
<comment type="caution">
    <text evidence="6">The sequence shown here is derived from an EMBL/GenBank/DDBJ whole genome shotgun (WGS) entry which is preliminary data.</text>
</comment>
<feature type="transmembrane region" description="Helical" evidence="5">
    <location>
        <begin position="36"/>
        <end position="55"/>
    </location>
</feature>
<reference evidence="6 7" key="1">
    <citation type="submission" date="2019-02" db="EMBL/GenBank/DDBJ databases">
        <title>Genomic Encyclopedia of Type Strains, Phase IV (KMG-IV): sequencing the most valuable type-strain genomes for metagenomic binning, comparative biology and taxonomic classification.</title>
        <authorList>
            <person name="Goeker M."/>
        </authorList>
    </citation>
    <scope>NUCLEOTIDE SEQUENCE [LARGE SCALE GENOMIC DNA]</scope>
    <source>
        <strain evidence="6 7">DSM 45622</strain>
    </source>
</reference>
<keyword evidence="4 5" id="KW-0472">Membrane</keyword>
<gene>
    <name evidence="6" type="ORF">EV189_2452</name>
</gene>
<dbReference type="InterPro" id="IPR047662">
    <property type="entry name" value="SemiSWEET"/>
</dbReference>
<keyword evidence="7" id="KW-1185">Reference proteome</keyword>
<evidence type="ECO:0000256" key="2">
    <source>
        <dbReference type="ARBA" id="ARBA00022692"/>
    </source>
</evidence>
<dbReference type="Proteomes" id="UP000293638">
    <property type="component" value="Unassembled WGS sequence"/>
</dbReference>
<dbReference type="EMBL" id="SGXD01000003">
    <property type="protein sequence ID" value="RZS87030.1"/>
    <property type="molecule type" value="Genomic_DNA"/>
</dbReference>
<sequence length="88" mass="9295">MTLATLGLLAGALTTGAWLPQLLRTWRRGSAEDISWPYLLVFGSGVVGWLVYGVLQRDVAICAANGLTLALLSGLVALKAGVLMRVRA</sequence>
<dbReference type="AlphaFoldDB" id="A0A4Q7NQZ3"/>
<keyword evidence="2 5" id="KW-0812">Transmembrane</keyword>
<evidence type="ECO:0000313" key="6">
    <source>
        <dbReference type="EMBL" id="RZS87030.1"/>
    </source>
</evidence>
<dbReference type="OrthoDB" id="9814012at2"/>
<organism evidence="6 7">
    <name type="scientific">Motilibacter rhizosphaerae</name>
    <dbReference type="NCBI Taxonomy" id="598652"/>
    <lineage>
        <taxon>Bacteria</taxon>
        <taxon>Bacillati</taxon>
        <taxon>Actinomycetota</taxon>
        <taxon>Actinomycetes</taxon>
        <taxon>Motilibacterales</taxon>
        <taxon>Motilibacteraceae</taxon>
        <taxon>Motilibacter</taxon>
    </lineage>
</organism>
<evidence type="ECO:0000256" key="1">
    <source>
        <dbReference type="ARBA" id="ARBA00004141"/>
    </source>
</evidence>
<dbReference type="RefSeq" id="WP_130493218.1">
    <property type="nucleotide sequence ID" value="NZ_SGXD01000003.1"/>
</dbReference>
<dbReference type="NCBIfam" id="NF037968">
    <property type="entry name" value="SemiSWEET_2"/>
    <property type="match status" value="1"/>
</dbReference>
<keyword evidence="3 5" id="KW-1133">Transmembrane helix</keyword>
<name>A0A4Q7NQZ3_9ACTN</name>
<proteinExistence type="predicted"/>
<dbReference type="Pfam" id="PF04193">
    <property type="entry name" value="PQ-loop"/>
    <property type="match status" value="1"/>
</dbReference>
<dbReference type="InterPro" id="IPR006603">
    <property type="entry name" value="PQ-loop_rpt"/>
</dbReference>
<dbReference type="Gene3D" id="1.20.1280.290">
    <property type="match status" value="1"/>
</dbReference>
<dbReference type="GO" id="GO:0016020">
    <property type="term" value="C:membrane"/>
    <property type="evidence" value="ECO:0007669"/>
    <property type="project" value="UniProtKB-SubCell"/>
</dbReference>